<protein>
    <submittedName>
        <fullName evidence="1">Uncharacterized protein</fullName>
    </submittedName>
</protein>
<evidence type="ECO:0000313" key="1">
    <source>
        <dbReference type="EMBL" id="KAL1124656.1"/>
    </source>
</evidence>
<sequence length="139" mass="15760">MWRGMQRLHKDPKSVISYANRVCDIERRRRKDVGAPRLESQIAGNDDSSSKGLGYCRRLSTTRRPGSNMLSAQLLSETTFSVPVETEDFLLWKTATKTLVMLKTAYGDDAMSILCVYDRISRFKNGEMSIMNAPYQSAL</sequence>
<proteinExistence type="predicted"/>
<evidence type="ECO:0000313" key="2">
    <source>
        <dbReference type="Proteomes" id="UP001558652"/>
    </source>
</evidence>
<name>A0ABD0YBQ3_9HEMI</name>
<dbReference type="AlphaFoldDB" id="A0ABD0YBQ3"/>
<dbReference type="Proteomes" id="UP001558652">
    <property type="component" value="Unassembled WGS sequence"/>
</dbReference>
<keyword evidence="2" id="KW-1185">Reference proteome</keyword>
<dbReference type="EMBL" id="JBFDAA010000010">
    <property type="protein sequence ID" value="KAL1124656.1"/>
    <property type="molecule type" value="Genomic_DNA"/>
</dbReference>
<organism evidence="1 2">
    <name type="scientific">Ranatra chinensis</name>
    <dbReference type="NCBI Taxonomy" id="642074"/>
    <lineage>
        <taxon>Eukaryota</taxon>
        <taxon>Metazoa</taxon>
        <taxon>Ecdysozoa</taxon>
        <taxon>Arthropoda</taxon>
        <taxon>Hexapoda</taxon>
        <taxon>Insecta</taxon>
        <taxon>Pterygota</taxon>
        <taxon>Neoptera</taxon>
        <taxon>Paraneoptera</taxon>
        <taxon>Hemiptera</taxon>
        <taxon>Heteroptera</taxon>
        <taxon>Panheteroptera</taxon>
        <taxon>Nepomorpha</taxon>
        <taxon>Nepidae</taxon>
        <taxon>Ranatrinae</taxon>
        <taxon>Ranatra</taxon>
    </lineage>
</organism>
<gene>
    <name evidence="1" type="ORF">AAG570_001280</name>
</gene>
<reference evidence="1 2" key="1">
    <citation type="submission" date="2024-07" db="EMBL/GenBank/DDBJ databases">
        <title>Chromosome-level genome assembly of the water stick insect Ranatra chinensis (Heteroptera: Nepidae).</title>
        <authorList>
            <person name="Liu X."/>
        </authorList>
    </citation>
    <scope>NUCLEOTIDE SEQUENCE [LARGE SCALE GENOMIC DNA]</scope>
    <source>
        <strain evidence="1">Cailab_2021Rc</strain>
        <tissue evidence="1">Muscle</tissue>
    </source>
</reference>
<comment type="caution">
    <text evidence="1">The sequence shown here is derived from an EMBL/GenBank/DDBJ whole genome shotgun (WGS) entry which is preliminary data.</text>
</comment>
<accession>A0ABD0YBQ3</accession>